<feature type="domain" description="O-methyltransferase C-terminal" evidence="4">
    <location>
        <begin position="108"/>
        <end position="203"/>
    </location>
</feature>
<dbReference type="PROSITE" id="PS51683">
    <property type="entry name" value="SAM_OMT_II"/>
    <property type="match status" value="1"/>
</dbReference>
<feature type="domain" description="O-methyltransferase dimerisation" evidence="5">
    <location>
        <begin position="262"/>
        <end position="351"/>
    </location>
</feature>
<feature type="domain" description="O-methyltransferase dimerisation" evidence="5">
    <location>
        <begin position="22"/>
        <end position="93"/>
    </location>
</feature>
<dbReference type="AlphaFoldDB" id="A0AAV7G2X3"/>
<dbReference type="InterPro" id="IPR012967">
    <property type="entry name" value="COMT_dimerisation"/>
</dbReference>
<dbReference type="FunFam" id="3.40.50.150:FF:000061">
    <property type="entry name" value="Caffeic acid O-methyltransferase"/>
    <property type="match status" value="1"/>
</dbReference>
<keyword evidence="2" id="KW-0808">Transferase</keyword>
<keyword evidence="3" id="KW-0949">S-adenosyl-L-methionine</keyword>
<keyword evidence="1" id="KW-0489">Methyltransferase</keyword>
<protein>
    <submittedName>
        <fullName evidence="6">Uncharacterized protein</fullName>
    </submittedName>
</protein>
<dbReference type="Proteomes" id="UP000775213">
    <property type="component" value="Unassembled WGS sequence"/>
</dbReference>
<evidence type="ECO:0000313" key="6">
    <source>
        <dbReference type="EMBL" id="KAH0456480.1"/>
    </source>
</evidence>
<dbReference type="Gene3D" id="3.40.50.150">
    <property type="entry name" value="Vaccinia Virus protein VP39"/>
    <property type="match status" value="2"/>
</dbReference>
<dbReference type="SUPFAM" id="SSF53335">
    <property type="entry name" value="S-adenosyl-L-methionine-dependent methyltransferases"/>
    <property type="match status" value="2"/>
</dbReference>
<organism evidence="6 7">
    <name type="scientific">Dendrobium chrysotoxum</name>
    <name type="common">Orchid</name>
    <dbReference type="NCBI Taxonomy" id="161865"/>
    <lineage>
        <taxon>Eukaryota</taxon>
        <taxon>Viridiplantae</taxon>
        <taxon>Streptophyta</taxon>
        <taxon>Embryophyta</taxon>
        <taxon>Tracheophyta</taxon>
        <taxon>Spermatophyta</taxon>
        <taxon>Magnoliopsida</taxon>
        <taxon>Liliopsida</taxon>
        <taxon>Asparagales</taxon>
        <taxon>Orchidaceae</taxon>
        <taxon>Epidendroideae</taxon>
        <taxon>Malaxideae</taxon>
        <taxon>Dendrobiinae</taxon>
        <taxon>Dendrobium</taxon>
    </lineage>
</organism>
<dbReference type="FunFam" id="1.10.10.10:FF:000357">
    <property type="entry name" value="Caffeic acid 3-O-methyltransferase"/>
    <property type="match status" value="2"/>
</dbReference>
<sequence length="598" mass="65450">MGCYNPTANGSIDDEAACLYAMQLISISAFPMTLKTAIELKLLEIISLAGPDAKLSPSELVSRLAFTSNPQAHIMLDCILRFLTCYSILTCALSPHPASAAMTPHRLDAVIEGGIPFNKAYRMTTFEYHGTDPRSNKVFNDGMLGHSTIITNKLLQIYEGFDGLGSLVDVGGRVGATFGKITAKYTGIRKINFDLPHVITNALPLSVTLKSKPHTPKSTHCAPTHSQLHRHPLRPYSTQLMDSYNPTADGSIDDEAACLYAMQLVSFSAFPMTLKAAIELKLLETISLAGPGAQLSTSELASRLPFISNPQAPIMLDRILCLLTSYSILTCSLSPSGERRYGAAPVCKFLTPNADGASMAALYLMGQDKVLMESWYYLKDAVIEGGIPFNKAYGMTEFEYHGTDPRLNNVFNDAMSGRSTIIINKLLEIYEGFYELSSLVDVGGGVGTTLGNIMAKYTRIRGINFDLPHVISEASLLLGVEHVGGDMFESVPTADAIFMMWILHDWSDNHCFKLLKNCWKALPENGKVIVVECILPVEPEQIVAAKGAFLLDLIMLAHSPGGKERTENEFKSLANEAGFSDFKSIYIFAGYWVMEFIK</sequence>
<dbReference type="GO" id="GO:0008171">
    <property type="term" value="F:O-methyltransferase activity"/>
    <property type="evidence" value="ECO:0007669"/>
    <property type="project" value="InterPro"/>
</dbReference>
<reference evidence="6 7" key="1">
    <citation type="journal article" date="2021" name="Hortic Res">
        <title>Chromosome-scale assembly of the Dendrobium chrysotoxum genome enhances the understanding of orchid evolution.</title>
        <authorList>
            <person name="Zhang Y."/>
            <person name="Zhang G.Q."/>
            <person name="Zhang D."/>
            <person name="Liu X.D."/>
            <person name="Xu X.Y."/>
            <person name="Sun W.H."/>
            <person name="Yu X."/>
            <person name="Zhu X."/>
            <person name="Wang Z.W."/>
            <person name="Zhao X."/>
            <person name="Zhong W.Y."/>
            <person name="Chen H."/>
            <person name="Yin W.L."/>
            <person name="Huang T."/>
            <person name="Niu S.C."/>
            <person name="Liu Z.J."/>
        </authorList>
    </citation>
    <scope>NUCLEOTIDE SEQUENCE [LARGE SCALE GENOMIC DNA]</scope>
    <source>
        <strain evidence="6">Lindl</strain>
    </source>
</reference>
<comment type="caution">
    <text evidence="6">The sequence shown here is derived from an EMBL/GenBank/DDBJ whole genome shotgun (WGS) entry which is preliminary data.</text>
</comment>
<evidence type="ECO:0000256" key="1">
    <source>
        <dbReference type="ARBA" id="ARBA00022603"/>
    </source>
</evidence>
<dbReference type="GO" id="GO:0032259">
    <property type="term" value="P:methylation"/>
    <property type="evidence" value="ECO:0007669"/>
    <property type="project" value="UniProtKB-KW"/>
</dbReference>
<name>A0AAV7G2X3_DENCH</name>
<evidence type="ECO:0000259" key="4">
    <source>
        <dbReference type="Pfam" id="PF00891"/>
    </source>
</evidence>
<dbReference type="InterPro" id="IPR001077">
    <property type="entry name" value="COMT_C"/>
</dbReference>
<dbReference type="Pfam" id="PF00891">
    <property type="entry name" value="Methyltransf_2"/>
    <property type="match status" value="2"/>
</dbReference>
<dbReference type="GO" id="GO:0046983">
    <property type="term" value="F:protein dimerization activity"/>
    <property type="evidence" value="ECO:0007669"/>
    <property type="project" value="InterPro"/>
</dbReference>
<dbReference type="Gene3D" id="1.10.10.10">
    <property type="entry name" value="Winged helix-like DNA-binding domain superfamily/Winged helix DNA-binding domain"/>
    <property type="match status" value="2"/>
</dbReference>
<evidence type="ECO:0000313" key="7">
    <source>
        <dbReference type="Proteomes" id="UP000775213"/>
    </source>
</evidence>
<keyword evidence="7" id="KW-1185">Reference proteome</keyword>
<dbReference type="SUPFAM" id="SSF46785">
    <property type="entry name" value="Winged helix' DNA-binding domain"/>
    <property type="match status" value="2"/>
</dbReference>
<dbReference type="Gene3D" id="1.10.287.1350">
    <property type="match status" value="1"/>
</dbReference>
<feature type="domain" description="O-methyltransferase C-terminal" evidence="4">
    <location>
        <begin position="375"/>
        <end position="580"/>
    </location>
</feature>
<dbReference type="InterPro" id="IPR036390">
    <property type="entry name" value="WH_DNA-bd_sf"/>
</dbReference>
<dbReference type="InterPro" id="IPR036388">
    <property type="entry name" value="WH-like_DNA-bd_sf"/>
</dbReference>
<accession>A0AAV7G2X3</accession>
<dbReference type="PANTHER" id="PTHR11746">
    <property type="entry name" value="O-METHYLTRANSFERASE"/>
    <property type="match status" value="1"/>
</dbReference>
<evidence type="ECO:0000256" key="2">
    <source>
        <dbReference type="ARBA" id="ARBA00022679"/>
    </source>
</evidence>
<dbReference type="EMBL" id="JAGFBR010000013">
    <property type="protein sequence ID" value="KAH0456480.1"/>
    <property type="molecule type" value="Genomic_DNA"/>
</dbReference>
<dbReference type="InterPro" id="IPR029063">
    <property type="entry name" value="SAM-dependent_MTases_sf"/>
</dbReference>
<dbReference type="Pfam" id="PF08100">
    <property type="entry name" value="Dimerisation"/>
    <property type="match status" value="2"/>
</dbReference>
<dbReference type="InterPro" id="IPR016461">
    <property type="entry name" value="COMT-like"/>
</dbReference>
<gene>
    <name evidence="6" type="ORF">IEQ34_014387</name>
</gene>
<proteinExistence type="predicted"/>
<evidence type="ECO:0000256" key="3">
    <source>
        <dbReference type="ARBA" id="ARBA00022691"/>
    </source>
</evidence>
<evidence type="ECO:0000259" key="5">
    <source>
        <dbReference type="Pfam" id="PF08100"/>
    </source>
</evidence>